<reference evidence="3" key="1">
    <citation type="journal article" date="2019" name="Int. J. Syst. Evol. Microbiol.">
        <title>The Global Catalogue of Microorganisms (GCM) 10K type strain sequencing project: providing services to taxonomists for standard genome sequencing and annotation.</title>
        <authorList>
            <consortium name="The Broad Institute Genomics Platform"/>
            <consortium name="The Broad Institute Genome Sequencing Center for Infectious Disease"/>
            <person name="Wu L."/>
            <person name="Ma J."/>
        </authorList>
    </citation>
    <scope>NUCLEOTIDE SEQUENCE [LARGE SCALE GENOMIC DNA]</scope>
    <source>
        <strain evidence="3">JCM 19125</strain>
    </source>
</reference>
<evidence type="ECO:0000313" key="2">
    <source>
        <dbReference type="EMBL" id="GAA4901261.1"/>
    </source>
</evidence>
<keyword evidence="1" id="KW-0472">Membrane</keyword>
<evidence type="ECO:0000256" key="1">
    <source>
        <dbReference type="SAM" id="Phobius"/>
    </source>
</evidence>
<keyword evidence="1" id="KW-0812">Transmembrane</keyword>
<protein>
    <submittedName>
        <fullName evidence="2">Uncharacterized protein</fullName>
    </submittedName>
</protein>
<feature type="transmembrane region" description="Helical" evidence="1">
    <location>
        <begin position="138"/>
        <end position="156"/>
    </location>
</feature>
<feature type="transmembrane region" description="Helical" evidence="1">
    <location>
        <begin position="176"/>
        <end position="201"/>
    </location>
</feature>
<evidence type="ECO:0000313" key="3">
    <source>
        <dbReference type="Proteomes" id="UP001501521"/>
    </source>
</evidence>
<sequence>MLKTRPTTAALAWSVPIAALVTIASGVGLTVPAVYAQETVNWTLQAKGQDIGNLVAVVVLLASAILHRRGTPRAGLIWLGTLLYLVYAYLVYAMAVHFNGLFLVYVAVLGLSGYAIIHCIGGLRRTETGFPDGGRRRLAAWTLLGTGVLFALRWLSELVPALASGGAPASLGEAGLVVNPIHVIDLSMVLPAFIVTGALAVRDRAAGLFWLGPWLAFSVLMGSSIVAAMVLIATAGFPGTLPPAVMVSVIVILSAVALVRYLPRRAR</sequence>
<proteinExistence type="predicted"/>
<gene>
    <name evidence="2" type="ORF">GCM10025789_19900</name>
</gene>
<comment type="caution">
    <text evidence="2">The sequence shown here is derived from an EMBL/GenBank/DDBJ whole genome shotgun (WGS) entry which is preliminary data.</text>
</comment>
<dbReference type="EMBL" id="BAABLV010000031">
    <property type="protein sequence ID" value="GAA4901261.1"/>
    <property type="molecule type" value="Genomic_DNA"/>
</dbReference>
<feature type="transmembrane region" description="Helical" evidence="1">
    <location>
        <begin position="50"/>
        <end position="67"/>
    </location>
</feature>
<keyword evidence="1" id="KW-1133">Transmembrane helix</keyword>
<organism evidence="2 3">
    <name type="scientific">Tessaracoccus lubricantis</name>
    <dbReference type="NCBI Taxonomy" id="545543"/>
    <lineage>
        <taxon>Bacteria</taxon>
        <taxon>Bacillati</taxon>
        <taxon>Actinomycetota</taxon>
        <taxon>Actinomycetes</taxon>
        <taxon>Propionibacteriales</taxon>
        <taxon>Propionibacteriaceae</taxon>
        <taxon>Tessaracoccus</taxon>
    </lineage>
</organism>
<accession>A0ABP9FGY2</accession>
<feature type="transmembrane region" description="Helical" evidence="1">
    <location>
        <begin position="208"/>
        <end position="232"/>
    </location>
</feature>
<dbReference type="Proteomes" id="UP001501521">
    <property type="component" value="Unassembled WGS sequence"/>
</dbReference>
<name>A0ABP9FGY2_9ACTN</name>
<feature type="transmembrane region" description="Helical" evidence="1">
    <location>
        <begin position="244"/>
        <end position="262"/>
    </location>
</feature>
<feature type="transmembrane region" description="Helical" evidence="1">
    <location>
        <begin position="74"/>
        <end position="92"/>
    </location>
</feature>
<keyword evidence="3" id="KW-1185">Reference proteome</keyword>
<feature type="transmembrane region" description="Helical" evidence="1">
    <location>
        <begin position="98"/>
        <end position="117"/>
    </location>
</feature>
<dbReference type="RefSeq" id="WP_345582389.1">
    <property type="nucleotide sequence ID" value="NZ_BAABLV010000031.1"/>
</dbReference>